<dbReference type="GO" id="GO:0003677">
    <property type="term" value="F:DNA binding"/>
    <property type="evidence" value="ECO:0007669"/>
    <property type="project" value="InterPro"/>
</dbReference>
<dbReference type="SUPFAM" id="SSF52980">
    <property type="entry name" value="Restriction endonuclease-like"/>
    <property type="match status" value="1"/>
</dbReference>
<dbReference type="EC" id="3.1.21.-" evidence="5"/>
<keyword evidence="5" id="KW-0378">Hydrolase</keyword>
<name>A0AAE3EI77_9SPIR</name>
<dbReference type="Proteomes" id="UP001198163">
    <property type="component" value="Unassembled WGS sequence"/>
</dbReference>
<dbReference type="Pfam" id="PF04471">
    <property type="entry name" value="Mrr_cat"/>
    <property type="match status" value="1"/>
</dbReference>
<dbReference type="EMBL" id="JAINWA010000001">
    <property type="protein sequence ID" value="MCD1653974.1"/>
    <property type="molecule type" value="Genomic_DNA"/>
</dbReference>
<dbReference type="GO" id="GO:0004519">
    <property type="term" value="F:endonuclease activity"/>
    <property type="evidence" value="ECO:0007669"/>
    <property type="project" value="UniProtKB-KW"/>
</dbReference>
<evidence type="ECO:0000259" key="4">
    <source>
        <dbReference type="PROSITE" id="PS51161"/>
    </source>
</evidence>
<dbReference type="GO" id="GO:0016787">
    <property type="term" value="F:hydrolase activity"/>
    <property type="evidence" value="ECO:0007669"/>
    <property type="project" value="UniProtKB-KW"/>
</dbReference>
<dbReference type="InterPro" id="IPR011856">
    <property type="entry name" value="tRNA_endonuc-like_dom_sf"/>
</dbReference>
<accession>A0AAE3EI77</accession>
<evidence type="ECO:0000313" key="5">
    <source>
        <dbReference type="EMBL" id="MCD1653974.1"/>
    </source>
</evidence>
<dbReference type="CDD" id="cd22308">
    <property type="entry name" value="Af1548-like"/>
    <property type="match status" value="1"/>
</dbReference>
<organism evidence="5 6">
    <name type="scientific">Teretinema zuelzerae</name>
    <dbReference type="NCBI Taxonomy" id="156"/>
    <lineage>
        <taxon>Bacteria</taxon>
        <taxon>Pseudomonadati</taxon>
        <taxon>Spirochaetota</taxon>
        <taxon>Spirochaetia</taxon>
        <taxon>Spirochaetales</taxon>
        <taxon>Treponemataceae</taxon>
        <taxon>Teretinema</taxon>
    </lineage>
</organism>
<comment type="caution">
    <text evidence="5">The sequence shown here is derived from an EMBL/GenBank/DDBJ whole genome shotgun (WGS) entry which is preliminary data.</text>
</comment>
<dbReference type="PROSITE" id="PS51161">
    <property type="entry name" value="ATP_CONE"/>
    <property type="match status" value="1"/>
</dbReference>
<sequence length="285" mass="31908">MNAPNAPRNILVRKASGEEESFEPEKLLQSLRSAGADDAMANEILADIEKWLTNGTPTRKIYARALSLLGHRTKSAAGRYRIKDALMELGNSGRPFEIFVGEIFKAKGYEVETGIVVQGKSITHEMDVIATGHGRQHLVECKYSQMQGNHVSIQVPLYVHSRINDIVALRQTLNEYRNLRFTGWIATNTRFSTDSIQYSSDYSLELLSWDYPRGESLRNIIERDRIFPVTILSALNPKEKVSLIARDIVTCGQLAANRGVLKDMGISGKKETILLDELGMIETGR</sequence>
<feature type="domain" description="ATP-cone" evidence="4">
    <location>
        <begin position="10"/>
        <end position="91"/>
    </location>
</feature>
<evidence type="ECO:0000313" key="6">
    <source>
        <dbReference type="Proteomes" id="UP001198163"/>
    </source>
</evidence>
<dbReference type="GO" id="GO:0009307">
    <property type="term" value="P:DNA restriction-modification system"/>
    <property type="evidence" value="ECO:0007669"/>
    <property type="project" value="InterPro"/>
</dbReference>
<keyword evidence="1 3" id="KW-0547">Nucleotide-binding</keyword>
<keyword evidence="5" id="KW-0255">Endonuclease</keyword>
<dbReference type="InterPro" id="IPR007560">
    <property type="entry name" value="Restrct_endonuc_IV_Mrr"/>
</dbReference>
<dbReference type="InterPro" id="IPR005144">
    <property type="entry name" value="ATP-cone_dom"/>
</dbReference>
<keyword evidence="6" id="KW-1185">Reference proteome</keyword>
<evidence type="ECO:0000256" key="3">
    <source>
        <dbReference type="PROSITE-ProRule" id="PRU00492"/>
    </source>
</evidence>
<evidence type="ECO:0000256" key="1">
    <source>
        <dbReference type="ARBA" id="ARBA00022741"/>
    </source>
</evidence>
<keyword evidence="2 3" id="KW-0067">ATP-binding</keyword>
<dbReference type="InterPro" id="IPR011335">
    <property type="entry name" value="Restrct_endonuc-II-like"/>
</dbReference>
<dbReference type="RefSeq" id="WP_230753667.1">
    <property type="nucleotide sequence ID" value="NZ_JAINWA010000001.1"/>
</dbReference>
<protein>
    <submittedName>
        <fullName evidence="5">Restriction endonuclease</fullName>
        <ecNumber evidence="5">3.1.21.-</ecNumber>
    </submittedName>
</protein>
<keyword evidence="5" id="KW-0540">Nuclease</keyword>
<evidence type="ECO:0000256" key="2">
    <source>
        <dbReference type="ARBA" id="ARBA00022840"/>
    </source>
</evidence>
<gene>
    <name evidence="5" type="ORF">K7J14_04585</name>
</gene>
<dbReference type="Gene3D" id="3.40.1350.10">
    <property type="match status" value="1"/>
</dbReference>
<reference evidence="5" key="1">
    <citation type="submission" date="2021-08" db="EMBL/GenBank/DDBJ databases">
        <title>Comparative analyses of Brucepasteria parasyntrophica and Teretinema zuelzerae.</title>
        <authorList>
            <person name="Song Y."/>
            <person name="Brune A."/>
        </authorList>
    </citation>
    <scope>NUCLEOTIDE SEQUENCE</scope>
    <source>
        <strain evidence="5">DSM 1903</strain>
    </source>
</reference>
<dbReference type="GO" id="GO:0005524">
    <property type="term" value="F:ATP binding"/>
    <property type="evidence" value="ECO:0007669"/>
    <property type="project" value="UniProtKB-UniRule"/>
</dbReference>
<dbReference type="AlphaFoldDB" id="A0AAE3EI77"/>
<proteinExistence type="predicted"/>